<keyword evidence="3" id="KW-1185">Reference proteome</keyword>
<organism evidence="2 3">
    <name type="scientific">Dendronalium phyllosphericum CENA369</name>
    <dbReference type="NCBI Taxonomy" id="1725256"/>
    <lineage>
        <taxon>Bacteria</taxon>
        <taxon>Bacillati</taxon>
        <taxon>Cyanobacteriota</taxon>
        <taxon>Cyanophyceae</taxon>
        <taxon>Nostocales</taxon>
        <taxon>Nostocaceae</taxon>
        <taxon>Dendronalium</taxon>
        <taxon>Dendronalium phyllosphericum</taxon>
    </lineage>
</organism>
<name>A0A8J7I4D7_9NOST</name>
<dbReference type="Proteomes" id="UP000662314">
    <property type="component" value="Unassembled WGS sequence"/>
</dbReference>
<sequence>MNAFDTALKAGNITKAEALQKAQIALMTGDSSGLGKGESIVGQSSDKKSEFSHPYY</sequence>
<gene>
    <name evidence="2" type="ORF">I8752_09745</name>
</gene>
<feature type="region of interest" description="Disordered" evidence="1">
    <location>
        <begin position="29"/>
        <end position="56"/>
    </location>
</feature>
<feature type="compositionally biased region" description="Basic and acidic residues" evidence="1">
    <location>
        <begin position="45"/>
        <end position="56"/>
    </location>
</feature>
<protein>
    <submittedName>
        <fullName evidence="2">Uncharacterized protein</fullName>
    </submittedName>
</protein>
<comment type="caution">
    <text evidence="2">The sequence shown here is derived from an EMBL/GenBank/DDBJ whole genome shotgun (WGS) entry which is preliminary data.</text>
</comment>
<evidence type="ECO:0000256" key="1">
    <source>
        <dbReference type="SAM" id="MobiDB-lite"/>
    </source>
</evidence>
<accession>A0A8J7I4D7</accession>
<proteinExistence type="predicted"/>
<dbReference type="RefSeq" id="WP_214432109.1">
    <property type="nucleotide sequence ID" value="NZ_CAWPUQ010000132.1"/>
</dbReference>
<dbReference type="AlphaFoldDB" id="A0A8J7I4D7"/>
<evidence type="ECO:0000313" key="2">
    <source>
        <dbReference type="EMBL" id="MBH8573290.1"/>
    </source>
</evidence>
<evidence type="ECO:0000313" key="3">
    <source>
        <dbReference type="Proteomes" id="UP000662314"/>
    </source>
</evidence>
<reference evidence="2 3" key="1">
    <citation type="journal article" date="2021" name="Int. J. Syst. Evol. Microbiol.">
        <title>Amazonocrinis nigriterrae gen. nov., sp. nov., Atlanticothrix silvestris gen. nov., sp. nov. and Dendronalium phyllosphericum gen. nov., sp. nov., nostocacean cyanobacteria from Brazilian environments.</title>
        <authorList>
            <person name="Alvarenga D.O."/>
            <person name="Andreote A.P.D."/>
            <person name="Branco L.H.Z."/>
            <person name="Delbaje E."/>
            <person name="Cruz R.B."/>
            <person name="Varani A.M."/>
            <person name="Fiore M.F."/>
        </authorList>
    </citation>
    <scope>NUCLEOTIDE SEQUENCE [LARGE SCALE GENOMIC DNA]</scope>
    <source>
        <strain evidence="2 3">CENA369</strain>
    </source>
</reference>
<dbReference type="EMBL" id="JAECZA010000029">
    <property type="protein sequence ID" value="MBH8573290.1"/>
    <property type="molecule type" value="Genomic_DNA"/>
</dbReference>